<feature type="domain" description="FIIND" evidence="4">
    <location>
        <begin position="251"/>
        <end position="553"/>
    </location>
</feature>
<dbReference type="GeneID" id="118408035"/>
<dbReference type="SUPFAM" id="SSF53756">
    <property type="entry name" value="UDP-Glycosyltransferase/glycogen phosphorylase"/>
    <property type="match status" value="1"/>
</dbReference>
<dbReference type="CDD" id="cd03801">
    <property type="entry name" value="GT4_PimA-like"/>
    <property type="match status" value="1"/>
</dbReference>
<dbReference type="Proteomes" id="UP000001554">
    <property type="component" value="Unplaced"/>
</dbReference>
<evidence type="ECO:0000256" key="1">
    <source>
        <dbReference type="ARBA" id="ARBA00004514"/>
    </source>
</evidence>
<dbReference type="KEGG" id="bfo:118408035"/>
<dbReference type="InterPro" id="IPR002398">
    <property type="entry name" value="Pept_C14"/>
</dbReference>
<dbReference type="PANTHER" id="PTHR10454:SF248">
    <property type="entry name" value="CASPASE-8-LIKE"/>
    <property type="match status" value="1"/>
</dbReference>
<dbReference type="Pfam" id="PF13553">
    <property type="entry name" value="FIIND"/>
    <property type="match status" value="2"/>
</dbReference>
<dbReference type="FunFam" id="3.40.50.2000:FF:000190">
    <property type="entry name" value="Uncharacterized protein"/>
    <property type="match status" value="1"/>
</dbReference>
<evidence type="ECO:0000256" key="2">
    <source>
        <dbReference type="ARBA" id="ARBA00022490"/>
    </source>
</evidence>
<gene>
    <name evidence="6" type="primary">LOC118408035</name>
</gene>
<reference evidence="6" key="1">
    <citation type="submission" date="2025-08" db="UniProtKB">
        <authorList>
            <consortium name="RefSeq"/>
        </authorList>
    </citation>
    <scope>IDENTIFICATION</scope>
    <source>
        <strain evidence="6">S238N-H82</strain>
        <tissue evidence="6">Testes</tissue>
    </source>
</reference>
<sequence>MEIDRIHKTFRISHTQSAFQALKQWRKKTGHGPLHYLPQLVGALWNMFELSLDGDVTAILQEYRHNLPQVTVSPEEHMDIQGVFKWSLPQEGRFYCQNSDLHVTTPYPLYVTSRSWSAEPWRYGSDWVPVGPLFHFQFRADDATEPVEIEFPHIVELADGDMMVAYINDHDEHELLPVEQVKPGHVTALLKKDARVGPVGRRSAVCAALKIEDARYGPPHDLKALEETLATMEQPDLSKAVRRMFVDHILSMEEMDVQPDVTTDQEGNTKFCVKLPCKGKYICKDTDIGIVTSCPMTMTYQTEPLPDQWEHQDDWMPVGPVFNIQSDVLEDGPVELLLPHILDLSGYDRMDIPAEEAKVVHIADKKEELLPCVITPTHSIFRRCKGSWVFIVLRRIFGLETPRKGLFAMFKSSWASYGVDVKAFIVSNTKGMIKTLQSDLEDLCQEGQTYSLLYSRPCTVMPEQTYCLHATVENGAMVAHDPKPPRGIPYEDTLGDGTYPERFEIIIQSTSDQATVKLDARLCNEGQDGEDTCQMTMFMEPPGTSQHSDPSAAALPSSTLGTLPTAAEPSTTSQPPDPSDQGASAPDLTALTPDTFPIGPKKPLVLLINDEYGTKKGGISTINYQVAQDLTQAGANVLCTVLRASERDMASAANDHVTLIKPFQRPDDTREPSLDWLVFDHRIRYPNLPGGVGCIVGHADVTDKAARSIKDDRYPRADLVTINHVLPEDTERYKGGRKPMKAWEKEMDILKTSDGAAAVFSVGKRTYSHYSTMYKGDKKPKKHYMYLPRPSTIFADATVDPGGDGQKVVLSIGRVRGVETLKGHNLAAGSLGEVAERINVAWRVCGSSDDVDDYETSRRILEESLKSSKLAPTLLPYRTQEEIVGDMKMAHLVLMPSRSEPFGLVGLEAIAAGIPVLISDQSGLADLIKDLIDKKKCHADRRHRIVETSVNESDHDADVKRWADKILDTLENIQSEFQHAAEFKRELMESRYWEDSRRTFLQACGITGGSAQQ</sequence>
<feature type="region of interest" description="Disordered" evidence="3">
    <location>
        <begin position="537"/>
        <end position="595"/>
    </location>
</feature>
<dbReference type="GO" id="GO:0004197">
    <property type="term" value="F:cysteine-type endopeptidase activity"/>
    <property type="evidence" value="ECO:0000318"/>
    <property type="project" value="GO_Central"/>
</dbReference>
<dbReference type="GO" id="GO:0005737">
    <property type="term" value="C:cytoplasm"/>
    <property type="evidence" value="ECO:0000318"/>
    <property type="project" value="GO_Central"/>
</dbReference>
<dbReference type="GO" id="GO:0006915">
    <property type="term" value="P:apoptotic process"/>
    <property type="evidence" value="ECO:0000318"/>
    <property type="project" value="GO_Central"/>
</dbReference>
<dbReference type="AlphaFoldDB" id="A0A9J7HU40"/>
<protein>
    <submittedName>
        <fullName evidence="6">Uncharacterized protein LOC118408035</fullName>
    </submittedName>
</protein>
<accession>A0A9J7HU40</accession>
<dbReference type="PROSITE" id="PS51830">
    <property type="entry name" value="FIIND"/>
    <property type="match status" value="1"/>
</dbReference>
<organism evidence="5 6">
    <name type="scientific">Branchiostoma floridae</name>
    <name type="common">Florida lancelet</name>
    <name type="synonym">Amphioxus</name>
    <dbReference type="NCBI Taxonomy" id="7739"/>
    <lineage>
        <taxon>Eukaryota</taxon>
        <taxon>Metazoa</taxon>
        <taxon>Chordata</taxon>
        <taxon>Cephalochordata</taxon>
        <taxon>Leptocardii</taxon>
        <taxon>Amphioxiformes</taxon>
        <taxon>Branchiostomatidae</taxon>
        <taxon>Branchiostoma</taxon>
    </lineage>
</organism>
<evidence type="ECO:0000259" key="4">
    <source>
        <dbReference type="PROSITE" id="PS51830"/>
    </source>
</evidence>
<evidence type="ECO:0000256" key="3">
    <source>
        <dbReference type="SAM" id="MobiDB-lite"/>
    </source>
</evidence>
<evidence type="ECO:0000313" key="6">
    <source>
        <dbReference type="RefSeq" id="XP_035664542.1"/>
    </source>
</evidence>
<comment type="subcellular location">
    <subcellularLocation>
        <location evidence="1">Cytoplasm</location>
        <location evidence="1">Cytosol</location>
    </subcellularLocation>
</comment>
<proteinExistence type="predicted"/>
<dbReference type="InterPro" id="IPR025307">
    <property type="entry name" value="FIIND_dom"/>
</dbReference>
<dbReference type="PANTHER" id="PTHR10454">
    <property type="entry name" value="CASPASE"/>
    <property type="match status" value="1"/>
</dbReference>
<keyword evidence="2" id="KW-0963">Cytoplasm</keyword>
<dbReference type="GO" id="GO:0005829">
    <property type="term" value="C:cytosol"/>
    <property type="evidence" value="ECO:0007669"/>
    <property type="project" value="UniProtKB-SubCell"/>
</dbReference>
<dbReference type="GO" id="GO:0043525">
    <property type="term" value="P:positive regulation of neuron apoptotic process"/>
    <property type="evidence" value="ECO:0000318"/>
    <property type="project" value="GO_Central"/>
</dbReference>
<dbReference type="Gene3D" id="3.40.50.2000">
    <property type="entry name" value="Glycogen Phosphorylase B"/>
    <property type="match status" value="1"/>
</dbReference>
<name>A0A9J7HU40_BRAFL</name>
<dbReference type="OrthoDB" id="10022597at2759"/>
<evidence type="ECO:0000313" key="5">
    <source>
        <dbReference type="Proteomes" id="UP000001554"/>
    </source>
</evidence>
<keyword evidence="5" id="KW-1185">Reference proteome</keyword>
<dbReference type="Pfam" id="PF20706">
    <property type="entry name" value="GT4-conflict"/>
    <property type="match status" value="1"/>
</dbReference>
<dbReference type="RefSeq" id="XP_035664542.1">
    <property type="nucleotide sequence ID" value="XM_035808649.1"/>
</dbReference>
<dbReference type="CDD" id="cd01670">
    <property type="entry name" value="Death"/>
    <property type="match status" value="1"/>
</dbReference>
<dbReference type="GO" id="GO:0006508">
    <property type="term" value="P:proteolysis"/>
    <property type="evidence" value="ECO:0007669"/>
    <property type="project" value="InterPro"/>
</dbReference>